<organism evidence="1 2">
    <name type="scientific">Haemonchus placei</name>
    <name type="common">Barber's pole worm</name>
    <dbReference type="NCBI Taxonomy" id="6290"/>
    <lineage>
        <taxon>Eukaryota</taxon>
        <taxon>Metazoa</taxon>
        <taxon>Ecdysozoa</taxon>
        <taxon>Nematoda</taxon>
        <taxon>Chromadorea</taxon>
        <taxon>Rhabditida</taxon>
        <taxon>Rhabditina</taxon>
        <taxon>Rhabditomorpha</taxon>
        <taxon>Strongyloidea</taxon>
        <taxon>Trichostrongylidae</taxon>
        <taxon>Haemonchus</taxon>
    </lineage>
</organism>
<dbReference type="Proteomes" id="UP000268014">
    <property type="component" value="Unassembled WGS sequence"/>
</dbReference>
<gene>
    <name evidence="1" type="ORF">HPLM_LOCUS12794</name>
</gene>
<protein>
    <submittedName>
        <fullName evidence="1">Uncharacterized protein</fullName>
    </submittedName>
</protein>
<sequence length="104" mass="11388">MTKLSSILAWNTSTGIVWHRSSSILADTRQAIGPCPSHIANAVLIHIQLAMNTSLASSVKACEYLCSCDIRGADGRIYLNISFFSARFRTTRSLNHSKKASTMN</sequence>
<dbReference type="EMBL" id="UZAF01017978">
    <property type="protein sequence ID" value="VDO46746.1"/>
    <property type="molecule type" value="Genomic_DNA"/>
</dbReference>
<name>A0A3P7VGC4_HAEPC</name>
<proteinExistence type="predicted"/>
<evidence type="ECO:0000313" key="1">
    <source>
        <dbReference type="EMBL" id="VDO46746.1"/>
    </source>
</evidence>
<accession>A0A3P7VGC4</accession>
<keyword evidence="2" id="KW-1185">Reference proteome</keyword>
<reference evidence="1 2" key="1">
    <citation type="submission" date="2018-11" db="EMBL/GenBank/DDBJ databases">
        <authorList>
            <consortium name="Pathogen Informatics"/>
        </authorList>
    </citation>
    <scope>NUCLEOTIDE SEQUENCE [LARGE SCALE GENOMIC DNA]</scope>
    <source>
        <strain evidence="1 2">MHpl1</strain>
    </source>
</reference>
<evidence type="ECO:0000313" key="2">
    <source>
        <dbReference type="Proteomes" id="UP000268014"/>
    </source>
</evidence>
<dbReference type="AlphaFoldDB" id="A0A3P7VGC4"/>